<protein>
    <submittedName>
        <fullName evidence="2">Membrane protein</fullName>
    </submittedName>
</protein>
<keyword evidence="1" id="KW-0472">Membrane</keyword>
<dbReference type="EMBL" id="AZAC01000034">
    <property type="protein sequence ID" value="KIX12120.1"/>
    <property type="molecule type" value="Genomic_DNA"/>
</dbReference>
<dbReference type="STRING" id="1429043.X474_20190"/>
<evidence type="ECO:0000313" key="3">
    <source>
        <dbReference type="Proteomes" id="UP000032233"/>
    </source>
</evidence>
<evidence type="ECO:0000313" key="2">
    <source>
        <dbReference type="EMBL" id="KIX12120.1"/>
    </source>
</evidence>
<gene>
    <name evidence="2" type="ORF">X474_20190</name>
</gene>
<proteinExistence type="predicted"/>
<comment type="caution">
    <text evidence="2">The sequence shown here is derived from an EMBL/GenBank/DDBJ whole genome shotgun (WGS) entry which is preliminary data.</text>
</comment>
<feature type="transmembrane region" description="Helical" evidence="1">
    <location>
        <begin position="58"/>
        <end position="77"/>
    </location>
</feature>
<keyword evidence="1" id="KW-0812">Transmembrane</keyword>
<dbReference type="OrthoDB" id="964821at2"/>
<keyword evidence="1" id="KW-1133">Transmembrane helix</keyword>
<dbReference type="Proteomes" id="UP000032233">
    <property type="component" value="Unassembled WGS sequence"/>
</dbReference>
<evidence type="ECO:0000256" key="1">
    <source>
        <dbReference type="SAM" id="Phobius"/>
    </source>
</evidence>
<reference evidence="2 3" key="1">
    <citation type="submission" date="2013-11" db="EMBL/GenBank/DDBJ databases">
        <title>Metagenomic analysis of a methanogenic consortium involved in long chain n-alkane degradation.</title>
        <authorList>
            <person name="Davidova I.A."/>
            <person name="Callaghan A.V."/>
            <person name="Wawrik B."/>
            <person name="Pruitt S."/>
            <person name="Marks C."/>
            <person name="Duncan K.E."/>
            <person name="Suflita J.M."/>
        </authorList>
    </citation>
    <scope>NUCLEOTIDE SEQUENCE [LARGE SCALE GENOMIC DNA]</scope>
    <source>
        <strain evidence="2 3">SPR</strain>
    </source>
</reference>
<sequence length="82" mass="8499">MQLLSLIWGILAIVGMIVGFIPCFGSLNWLNIPFAGVGVIIGVLALSSADQENRSPAMSGLICCALACLFGLFRLIAGGGVF</sequence>
<dbReference type="RefSeq" id="WP_044350889.1">
    <property type="nucleotide sequence ID" value="NZ_AZAC01000034.1"/>
</dbReference>
<dbReference type="AlphaFoldDB" id="A0A0D2JRJ9"/>
<dbReference type="InParanoid" id="A0A0D2JRJ9"/>
<accession>A0A0D2JRJ9</accession>
<feature type="transmembrane region" description="Helical" evidence="1">
    <location>
        <begin position="29"/>
        <end position="46"/>
    </location>
</feature>
<keyword evidence="3" id="KW-1185">Reference proteome</keyword>
<organism evidence="2 3">
    <name type="scientific">Dethiosulfatarculus sandiegensis</name>
    <dbReference type="NCBI Taxonomy" id="1429043"/>
    <lineage>
        <taxon>Bacteria</taxon>
        <taxon>Pseudomonadati</taxon>
        <taxon>Thermodesulfobacteriota</taxon>
        <taxon>Desulfarculia</taxon>
        <taxon>Desulfarculales</taxon>
        <taxon>Desulfarculaceae</taxon>
        <taxon>Dethiosulfatarculus</taxon>
    </lineage>
</organism>
<name>A0A0D2JRJ9_9BACT</name>